<dbReference type="PANTHER" id="PTHR46156">
    <property type="entry name" value="CCCH ZINGC FINGER"/>
    <property type="match status" value="1"/>
</dbReference>
<evidence type="ECO:0000256" key="2">
    <source>
        <dbReference type="ARBA" id="ARBA00022771"/>
    </source>
</evidence>
<dbReference type="PROSITE" id="PS50103">
    <property type="entry name" value="ZF_C3H1"/>
    <property type="match status" value="3"/>
</dbReference>
<dbReference type="SUPFAM" id="SSF90229">
    <property type="entry name" value="CCCH zinc finger"/>
    <property type="match status" value="2"/>
</dbReference>
<keyword evidence="2 4" id="KW-0863">Zinc-finger</keyword>
<dbReference type="Gene3D" id="6.10.250.3220">
    <property type="match status" value="1"/>
</dbReference>
<dbReference type="Gene3D" id="4.10.1000.10">
    <property type="entry name" value="Zinc finger, CCCH-type"/>
    <property type="match status" value="1"/>
</dbReference>
<evidence type="ECO:0000256" key="4">
    <source>
        <dbReference type="PROSITE-ProRule" id="PRU00723"/>
    </source>
</evidence>
<dbReference type="RefSeq" id="XP_025367957.1">
    <property type="nucleotide sequence ID" value="XM_025514434.1"/>
</dbReference>
<feature type="region of interest" description="Disordered" evidence="5">
    <location>
        <begin position="204"/>
        <end position="254"/>
    </location>
</feature>
<feature type="domain" description="C3H1-type" evidence="6">
    <location>
        <begin position="411"/>
        <end position="439"/>
    </location>
</feature>
<name>A0A316VT80_9BASI</name>
<dbReference type="Pfam" id="PF00642">
    <property type="entry name" value="zf-CCCH"/>
    <property type="match status" value="1"/>
</dbReference>
<evidence type="ECO:0000313" key="8">
    <source>
        <dbReference type="Proteomes" id="UP000245783"/>
    </source>
</evidence>
<dbReference type="PANTHER" id="PTHR46156:SF1">
    <property type="entry name" value="ZINC FINGER CCCH DOMAIN-CONTAINING PROTEIN 3"/>
    <property type="match status" value="1"/>
</dbReference>
<dbReference type="InParanoid" id="A0A316VT80"/>
<dbReference type="GeneID" id="37036304"/>
<feature type="compositionally biased region" description="Basic and acidic residues" evidence="5">
    <location>
        <begin position="588"/>
        <end position="599"/>
    </location>
</feature>
<dbReference type="GO" id="GO:0008270">
    <property type="term" value="F:zinc ion binding"/>
    <property type="evidence" value="ECO:0007669"/>
    <property type="project" value="UniProtKB-KW"/>
</dbReference>
<feature type="zinc finger region" description="C3H1-type" evidence="4">
    <location>
        <begin position="380"/>
        <end position="408"/>
    </location>
</feature>
<evidence type="ECO:0000313" key="7">
    <source>
        <dbReference type="EMBL" id="PWN40797.1"/>
    </source>
</evidence>
<feature type="region of interest" description="Disordered" evidence="5">
    <location>
        <begin position="91"/>
        <end position="174"/>
    </location>
</feature>
<feature type="compositionally biased region" description="Low complexity" evidence="5">
    <location>
        <begin position="217"/>
        <end position="231"/>
    </location>
</feature>
<gene>
    <name evidence="7" type="ORF">IE81DRAFT_325184</name>
</gene>
<feature type="compositionally biased region" description="Low complexity" evidence="5">
    <location>
        <begin position="91"/>
        <end position="113"/>
    </location>
</feature>
<dbReference type="SMART" id="SM00356">
    <property type="entry name" value="ZnF_C3H1"/>
    <property type="match status" value="4"/>
</dbReference>
<feature type="compositionally biased region" description="Low complexity" evidence="5">
    <location>
        <begin position="27"/>
        <end position="41"/>
    </location>
</feature>
<feature type="region of interest" description="Disordered" evidence="5">
    <location>
        <begin position="20"/>
        <end position="79"/>
    </location>
</feature>
<feature type="compositionally biased region" description="Basic and acidic residues" evidence="5">
    <location>
        <begin position="608"/>
        <end position="619"/>
    </location>
</feature>
<accession>A0A316VT80</accession>
<dbReference type="GO" id="GO:0005634">
    <property type="term" value="C:nucleus"/>
    <property type="evidence" value="ECO:0007669"/>
    <property type="project" value="TreeGrafter"/>
</dbReference>
<dbReference type="Proteomes" id="UP000245783">
    <property type="component" value="Unassembled WGS sequence"/>
</dbReference>
<feature type="region of interest" description="Disordered" evidence="5">
    <location>
        <begin position="492"/>
        <end position="619"/>
    </location>
</feature>
<feature type="compositionally biased region" description="Low complexity" evidence="5">
    <location>
        <begin position="144"/>
        <end position="165"/>
    </location>
</feature>
<feature type="compositionally biased region" description="Acidic residues" evidence="5">
    <location>
        <begin position="551"/>
        <end position="587"/>
    </location>
</feature>
<proteinExistence type="predicted"/>
<feature type="compositionally biased region" description="Low complexity" evidence="5">
    <location>
        <begin position="65"/>
        <end position="79"/>
    </location>
</feature>
<keyword evidence="3 4" id="KW-0862">Zinc</keyword>
<dbReference type="OrthoDB" id="410307at2759"/>
<dbReference type="EMBL" id="KZ819406">
    <property type="protein sequence ID" value="PWN40797.1"/>
    <property type="molecule type" value="Genomic_DNA"/>
</dbReference>
<evidence type="ECO:0000259" key="6">
    <source>
        <dbReference type="PROSITE" id="PS50103"/>
    </source>
</evidence>
<feature type="zinc finger region" description="C3H1-type" evidence="4">
    <location>
        <begin position="411"/>
        <end position="439"/>
    </location>
</feature>
<feature type="domain" description="C3H1-type" evidence="6">
    <location>
        <begin position="380"/>
        <end position="408"/>
    </location>
</feature>
<protein>
    <recommendedName>
        <fullName evidence="6">C3H1-type domain-containing protein</fullName>
    </recommendedName>
</protein>
<organism evidence="7 8">
    <name type="scientific">Ceraceosorus guamensis</name>
    <dbReference type="NCBI Taxonomy" id="1522189"/>
    <lineage>
        <taxon>Eukaryota</taxon>
        <taxon>Fungi</taxon>
        <taxon>Dikarya</taxon>
        <taxon>Basidiomycota</taxon>
        <taxon>Ustilaginomycotina</taxon>
        <taxon>Exobasidiomycetes</taxon>
        <taxon>Ceraceosorales</taxon>
        <taxon>Ceraceosoraceae</taxon>
        <taxon>Ceraceosorus</taxon>
    </lineage>
</organism>
<dbReference type="InterPro" id="IPR000571">
    <property type="entry name" value="Znf_CCCH"/>
</dbReference>
<keyword evidence="8" id="KW-1185">Reference proteome</keyword>
<evidence type="ECO:0000256" key="3">
    <source>
        <dbReference type="ARBA" id="ARBA00022833"/>
    </source>
</evidence>
<evidence type="ECO:0000256" key="5">
    <source>
        <dbReference type="SAM" id="MobiDB-lite"/>
    </source>
</evidence>
<dbReference type="STRING" id="1522189.A0A316VT80"/>
<dbReference type="InterPro" id="IPR036855">
    <property type="entry name" value="Znf_CCCH_sf"/>
</dbReference>
<feature type="domain" description="C3H1-type" evidence="6">
    <location>
        <begin position="323"/>
        <end position="351"/>
    </location>
</feature>
<evidence type="ECO:0000256" key="1">
    <source>
        <dbReference type="ARBA" id="ARBA00022723"/>
    </source>
</evidence>
<reference evidence="7 8" key="1">
    <citation type="journal article" date="2018" name="Mol. Biol. Evol.">
        <title>Broad Genomic Sampling Reveals a Smut Pathogenic Ancestry of the Fungal Clade Ustilaginomycotina.</title>
        <authorList>
            <person name="Kijpornyongpan T."/>
            <person name="Mondo S.J."/>
            <person name="Barry K."/>
            <person name="Sandor L."/>
            <person name="Lee J."/>
            <person name="Lipzen A."/>
            <person name="Pangilinan J."/>
            <person name="LaButti K."/>
            <person name="Hainaut M."/>
            <person name="Henrissat B."/>
            <person name="Grigoriev I.V."/>
            <person name="Spatafora J.W."/>
            <person name="Aime M.C."/>
        </authorList>
    </citation>
    <scope>NUCLEOTIDE SEQUENCE [LARGE SCALE GENOMIC DNA]</scope>
    <source>
        <strain evidence="7 8">MCA 4658</strain>
    </source>
</reference>
<dbReference type="AlphaFoldDB" id="A0A316VT80"/>
<feature type="zinc finger region" description="C3H1-type" evidence="4">
    <location>
        <begin position="323"/>
        <end position="351"/>
    </location>
</feature>
<keyword evidence="1 4" id="KW-0479">Metal-binding</keyword>
<sequence>MSDDNAALLAQIAALSGAIESHRHAPSRSSFASSSSYAGRGSSRGRGASRGRSATAHKNRSLILHSSTPDHTSSVTSTSSLVTTPIGLSATAPAPAPASASAPASTSSFATTPAPVPVRSLASTSNSTAWHAPSYVPRGRATPRGVTSRGRGRGASSSAAATAVAPQPRQADVRRGAKMGEVIIDGVTFTFDSTGTKLVKSAGRSDVSNQATHAHLSASTSQAQPSASTSSDGSMLESDQSTPMRASVDGQGFVRTKGGNLISAEYAELKKQKREAKAAKKQGKVRRRLLARMERLGQEVASREQHRKRPAGEDPQGSKALKSEPRGLCTYYTKTGQCKRGLSCSFAHDSNKRALCPRALRPGGCKLPTGTCLLSHTPSEHRSPHCVHYLRSRTCRNGESCPYTHTQQISGPDAPICQDFSSLGWCERGIQCAERHTWECPAFAKHGKCETKGCRLWHVIRAPIVEGEARVVNALDEFGEKRGSRDDDDIFFRDDAAALDPPAEGADNARKRRARVDAHELEQEEQEARGLSFRPAKRRARDFTAQKDFIGFDEDEEEEEEESEVDSASDSESEQEEDEEEEDDSRDADEHKDEKRDARDDEDEDDAEVSRLLENEFAY</sequence>
<feature type="region of interest" description="Disordered" evidence="5">
    <location>
        <begin position="297"/>
        <end position="322"/>
    </location>
</feature>